<reference evidence="18" key="2">
    <citation type="submission" date="2020-10" db="UniProtKB">
        <authorList>
            <consortium name="WormBaseParasite"/>
        </authorList>
    </citation>
    <scope>IDENTIFICATION</scope>
</reference>
<dbReference type="Pfam" id="PF00069">
    <property type="entry name" value="Pkinase"/>
    <property type="match status" value="1"/>
</dbReference>
<keyword evidence="14" id="KW-0175">Coiled coil</keyword>
<dbReference type="InterPro" id="IPR011009">
    <property type="entry name" value="Kinase-like_dom_sf"/>
</dbReference>
<comment type="subcellular location">
    <subcellularLocation>
        <location evidence="1 13">Membrane</location>
        <topology evidence="1 13">Single-pass type I membrane protein</topology>
    </subcellularLocation>
</comment>
<feature type="chain" id="PRO_5028814985" description="Serine/threonine-protein kinase receptor" evidence="15">
    <location>
        <begin position="22"/>
        <end position="707"/>
    </location>
</feature>
<feature type="transmembrane region" description="Helical" evidence="13">
    <location>
        <begin position="200"/>
        <end position="225"/>
    </location>
</feature>
<comment type="catalytic activity">
    <reaction evidence="13">
        <text>L-threonyl-[receptor-protein] + ATP = O-phospho-L-threonyl-[receptor-protein] + ADP + H(+)</text>
        <dbReference type="Rhea" id="RHEA:44880"/>
        <dbReference type="Rhea" id="RHEA-COMP:11024"/>
        <dbReference type="Rhea" id="RHEA-COMP:11025"/>
        <dbReference type="ChEBI" id="CHEBI:15378"/>
        <dbReference type="ChEBI" id="CHEBI:30013"/>
        <dbReference type="ChEBI" id="CHEBI:30616"/>
        <dbReference type="ChEBI" id="CHEBI:61977"/>
        <dbReference type="ChEBI" id="CHEBI:456216"/>
        <dbReference type="EC" id="2.7.11.30"/>
    </reaction>
</comment>
<dbReference type="Gene3D" id="1.10.510.10">
    <property type="entry name" value="Transferase(Phosphotransferase) domain 1"/>
    <property type="match status" value="1"/>
</dbReference>
<dbReference type="GO" id="GO:0071363">
    <property type="term" value="P:cellular response to growth factor stimulus"/>
    <property type="evidence" value="ECO:0007669"/>
    <property type="project" value="TreeGrafter"/>
</dbReference>
<dbReference type="PROSITE" id="PS00108">
    <property type="entry name" value="PROTEIN_KINASE_ST"/>
    <property type="match status" value="1"/>
</dbReference>
<proteinExistence type="inferred from homology"/>
<dbReference type="Gene3D" id="3.30.200.20">
    <property type="entry name" value="Phosphorylase Kinase, domain 1"/>
    <property type="match status" value="1"/>
</dbReference>
<keyword evidence="9 13" id="KW-0067">ATP-binding</keyword>
<sequence length="707" mass="79884">MVWTIACILALLCTNFLHVHGFDENDGPADDPNDQFPLPHYYKQYGVRGKNFDIDPERKEPYILCESYNRAECQAKNRSDCITNIKCFPERRSHQLGCMAVLLYNPNLINDSADMEKIVQEPNLKGCWTQDESELRECSAHAECIVDTRHTGSKSTAFKFCCCRTHKCNHVLSYVAEEGPTLNGSNVDSKIERIGDLTSWWFSLCVSLVIGFIAIIIVFIALMYYNHYRKKHGPKNTATNPTEDIPLTTLNRQNKGLPLTYNVHCMVRVGDEVVDLRRTYLLETLSRGRFGVVYLGVIAEKHIAVKLCVKNEVDSWVNEQDIYAVRAMRTHDNICEFISSFEFGGRHWLVTRYYKLGSLYDFLRNRESVMLPESTKIIYGFLSGLAFLHDGQPSKGKPPMVHRDLKSKNVLLRENLTACISDFGLALKFDLGKTPEELTSQVSSWELICDSVKKQYRMKREFKSFYQGQQVGTRRYMAPEVLEGATEFTQFAFQQIDVYAAGLVMWEILDRTEICWSGEQADDIGEPKLPYEDETGPMPTIGTMRDVVVMRRIRPVVKERLKNDENASLVVGTMEEMWETEPDGRITSGCARDRIGRIINQLYGPHPKPSHEEVLDAGPEMVALVVNGVLAKDIPSEQEFADVLCAPGPLNLQETIDREEALEKAAEEAAKAAKTAAEAAAHRAAKGDLVPNDVGDDAAALLQRVPR</sequence>
<dbReference type="InterPro" id="IPR045860">
    <property type="entry name" value="Snake_toxin-like_sf"/>
</dbReference>
<keyword evidence="17" id="KW-1185">Reference proteome</keyword>
<keyword evidence="13" id="KW-0460">Magnesium</keyword>
<dbReference type="InterPro" id="IPR008271">
    <property type="entry name" value="Ser/Thr_kinase_AS"/>
</dbReference>
<dbReference type="PANTHER" id="PTHR23255">
    <property type="entry name" value="TRANSFORMING GROWTH FACTOR-BETA RECEPTOR TYPE I AND II"/>
    <property type="match status" value="1"/>
</dbReference>
<dbReference type="Proteomes" id="UP000492821">
    <property type="component" value="Unassembled WGS sequence"/>
</dbReference>
<evidence type="ECO:0000256" key="3">
    <source>
        <dbReference type="ARBA" id="ARBA00022527"/>
    </source>
</evidence>
<keyword evidence="13" id="KW-0464">Manganese</keyword>
<evidence type="ECO:0000313" key="18">
    <source>
        <dbReference type="WBParaSite" id="Pan_g505.t2"/>
    </source>
</evidence>
<dbReference type="InterPro" id="IPR000719">
    <property type="entry name" value="Prot_kinase_dom"/>
</dbReference>
<dbReference type="CDD" id="cd23617">
    <property type="entry name" value="TFP_LU_ECD_Daf4"/>
    <property type="match status" value="1"/>
</dbReference>
<dbReference type="GO" id="GO:0048185">
    <property type="term" value="F:activin binding"/>
    <property type="evidence" value="ECO:0007669"/>
    <property type="project" value="TreeGrafter"/>
</dbReference>
<evidence type="ECO:0000256" key="1">
    <source>
        <dbReference type="ARBA" id="ARBA00004479"/>
    </source>
</evidence>
<reference evidence="17" key="1">
    <citation type="journal article" date="2013" name="Genetics">
        <title>The draft genome and transcriptome of Panagrellus redivivus are shaped by the harsh demands of a free-living lifestyle.</title>
        <authorList>
            <person name="Srinivasan J."/>
            <person name="Dillman A.R."/>
            <person name="Macchietto M.G."/>
            <person name="Heikkinen L."/>
            <person name="Lakso M."/>
            <person name="Fracchia K.M."/>
            <person name="Antoshechkin I."/>
            <person name="Mortazavi A."/>
            <person name="Wong G."/>
            <person name="Sternberg P.W."/>
        </authorList>
    </citation>
    <scope>NUCLEOTIDE SEQUENCE [LARGE SCALE GENOMIC DNA]</scope>
    <source>
        <strain evidence="17">MT8872</strain>
    </source>
</reference>
<dbReference type="GO" id="GO:0005524">
    <property type="term" value="F:ATP binding"/>
    <property type="evidence" value="ECO:0007669"/>
    <property type="project" value="UniProtKB-UniRule"/>
</dbReference>
<dbReference type="WBParaSite" id="Pan_g505.t2">
    <property type="protein sequence ID" value="Pan_g505.t2"/>
    <property type="gene ID" value="Pan_g505"/>
</dbReference>
<evidence type="ECO:0000256" key="12">
    <source>
        <dbReference type="ARBA" id="ARBA00023170"/>
    </source>
</evidence>
<evidence type="ECO:0000256" key="10">
    <source>
        <dbReference type="ARBA" id="ARBA00022989"/>
    </source>
</evidence>
<evidence type="ECO:0000259" key="16">
    <source>
        <dbReference type="PROSITE" id="PS50011"/>
    </source>
</evidence>
<dbReference type="SUPFAM" id="SSF56112">
    <property type="entry name" value="Protein kinase-like (PK-like)"/>
    <property type="match status" value="1"/>
</dbReference>
<dbReference type="InterPro" id="IPR000333">
    <property type="entry name" value="TGFB_receptor"/>
</dbReference>
<dbReference type="SMART" id="SM00220">
    <property type="entry name" value="S_TKc"/>
    <property type="match status" value="1"/>
</dbReference>
<evidence type="ECO:0000256" key="4">
    <source>
        <dbReference type="ARBA" id="ARBA00022679"/>
    </source>
</evidence>
<evidence type="ECO:0000256" key="5">
    <source>
        <dbReference type="ARBA" id="ARBA00022692"/>
    </source>
</evidence>
<keyword evidence="11 13" id="KW-0472">Membrane</keyword>
<keyword evidence="6 15" id="KW-0732">Signal</keyword>
<evidence type="ECO:0000256" key="6">
    <source>
        <dbReference type="ARBA" id="ARBA00022729"/>
    </source>
</evidence>
<evidence type="ECO:0000313" key="17">
    <source>
        <dbReference type="Proteomes" id="UP000492821"/>
    </source>
</evidence>
<evidence type="ECO:0000256" key="14">
    <source>
        <dbReference type="SAM" id="Coils"/>
    </source>
</evidence>
<feature type="domain" description="Protein kinase" evidence="16">
    <location>
        <begin position="279"/>
        <end position="603"/>
    </location>
</feature>
<keyword evidence="12 13" id="KW-0675">Receptor</keyword>
<comment type="cofactor">
    <cofactor evidence="13">
        <name>Mg(2+)</name>
        <dbReference type="ChEBI" id="CHEBI:18420"/>
    </cofactor>
    <cofactor evidence="13">
        <name>Mn(2+)</name>
        <dbReference type="ChEBI" id="CHEBI:29035"/>
    </cofactor>
</comment>
<evidence type="ECO:0000256" key="2">
    <source>
        <dbReference type="ARBA" id="ARBA00009605"/>
    </source>
</evidence>
<evidence type="ECO:0000256" key="7">
    <source>
        <dbReference type="ARBA" id="ARBA00022741"/>
    </source>
</evidence>
<comment type="similarity">
    <text evidence="2 13">Belongs to the protein kinase superfamily. TKL Ser/Thr protein kinase family. TGFB receptor subfamily.</text>
</comment>
<evidence type="ECO:0000256" key="11">
    <source>
        <dbReference type="ARBA" id="ARBA00023136"/>
    </source>
</evidence>
<evidence type="ECO:0000256" key="13">
    <source>
        <dbReference type="RuleBase" id="RU361271"/>
    </source>
</evidence>
<dbReference type="GO" id="GO:0046872">
    <property type="term" value="F:metal ion binding"/>
    <property type="evidence" value="ECO:0007669"/>
    <property type="project" value="UniProtKB-KW"/>
</dbReference>
<keyword evidence="7 13" id="KW-0547">Nucleotide-binding</keyword>
<dbReference type="GO" id="GO:0017002">
    <property type="term" value="F:activin receptor activity"/>
    <property type="evidence" value="ECO:0007669"/>
    <property type="project" value="TreeGrafter"/>
</dbReference>
<dbReference type="AlphaFoldDB" id="A0A7E4VZJ9"/>
<protein>
    <recommendedName>
        <fullName evidence="13">Serine/threonine-protein kinase receptor</fullName>
        <ecNumber evidence="13">2.7.11.30</ecNumber>
    </recommendedName>
</protein>
<evidence type="ECO:0000256" key="15">
    <source>
        <dbReference type="SAM" id="SignalP"/>
    </source>
</evidence>
<feature type="signal peptide" evidence="15">
    <location>
        <begin position="1"/>
        <end position="21"/>
    </location>
</feature>
<keyword evidence="8 13" id="KW-0418">Kinase</keyword>
<dbReference type="EC" id="2.7.11.30" evidence="13"/>
<dbReference type="PANTHER" id="PTHR23255:SF98">
    <property type="entry name" value="SERINE_THREONINE-PROTEIN KINASE RECEPTOR"/>
    <property type="match status" value="1"/>
</dbReference>
<keyword evidence="10 13" id="KW-1133">Transmembrane helix</keyword>
<keyword evidence="4 13" id="KW-0808">Transferase</keyword>
<evidence type="ECO:0000256" key="8">
    <source>
        <dbReference type="ARBA" id="ARBA00022777"/>
    </source>
</evidence>
<accession>A0A7E4VZJ9</accession>
<keyword evidence="5 13" id="KW-0812">Transmembrane</keyword>
<dbReference type="GO" id="GO:0048179">
    <property type="term" value="C:activin receptor complex"/>
    <property type="evidence" value="ECO:0007669"/>
    <property type="project" value="TreeGrafter"/>
</dbReference>
<dbReference type="PROSITE" id="PS50011">
    <property type="entry name" value="PROTEIN_KINASE_DOM"/>
    <property type="match status" value="1"/>
</dbReference>
<dbReference type="PRINTS" id="PR00653">
    <property type="entry name" value="ACTIVIN2R"/>
</dbReference>
<organism evidence="17 18">
    <name type="scientific">Panagrellus redivivus</name>
    <name type="common">Microworm</name>
    <dbReference type="NCBI Taxonomy" id="6233"/>
    <lineage>
        <taxon>Eukaryota</taxon>
        <taxon>Metazoa</taxon>
        <taxon>Ecdysozoa</taxon>
        <taxon>Nematoda</taxon>
        <taxon>Chromadorea</taxon>
        <taxon>Rhabditida</taxon>
        <taxon>Tylenchina</taxon>
        <taxon>Panagrolaimomorpha</taxon>
        <taxon>Panagrolaimoidea</taxon>
        <taxon>Panagrolaimidae</taxon>
        <taxon>Panagrellus</taxon>
    </lineage>
</organism>
<name>A0A7E4VZJ9_PANRE</name>
<dbReference type="Gene3D" id="2.10.60.10">
    <property type="entry name" value="CD59"/>
    <property type="match status" value="1"/>
</dbReference>
<evidence type="ECO:0000256" key="9">
    <source>
        <dbReference type="ARBA" id="ARBA00022840"/>
    </source>
</evidence>
<keyword evidence="13" id="KW-0479">Metal-binding</keyword>
<feature type="coiled-coil region" evidence="14">
    <location>
        <begin position="652"/>
        <end position="682"/>
    </location>
</feature>
<keyword evidence="3 13" id="KW-0723">Serine/threonine-protein kinase</keyword>